<evidence type="ECO:0000313" key="4">
    <source>
        <dbReference type="Proteomes" id="UP000807785"/>
    </source>
</evidence>
<gene>
    <name evidence="3" type="ORF">IPH26_12290</name>
</gene>
<evidence type="ECO:0000259" key="2">
    <source>
        <dbReference type="Pfam" id="PF16694"/>
    </source>
</evidence>
<dbReference type="Proteomes" id="UP000807785">
    <property type="component" value="Unassembled WGS sequence"/>
</dbReference>
<dbReference type="InterPro" id="IPR032033">
    <property type="entry name" value="Cytochrome_P460"/>
</dbReference>
<dbReference type="CDD" id="cd20752">
    <property type="entry name" value="cyt_c'_beta"/>
    <property type="match status" value="1"/>
</dbReference>
<sequence length="159" mass="16973">MRALAVSVLLATCAGAASAEGAADVPYPAGYRDWHHVKSMVINQGHALYDAFGGIRHLYASKKAVEGYGKGKFPDGAVIVFDLLEANSADNAVTEGGRKVVGVMHKDQRKYASTGGWGFEAFKGDSRSDRAVGKDAATACYGCHAPQKDKDYVFSTLRR</sequence>
<feature type="signal peptide" evidence="1">
    <location>
        <begin position="1"/>
        <end position="19"/>
    </location>
</feature>
<name>A0A9D7HM26_9PROT</name>
<feature type="domain" description="Cytochrome P460" evidence="2">
    <location>
        <begin position="28"/>
        <end position="155"/>
    </location>
</feature>
<dbReference type="AlphaFoldDB" id="A0A9D7HM26"/>
<reference evidence="3" key="1">
    <citation type="submission" date="2020-10" db="EMBL/GenBank/DDBJ databases">
        <title>Connecting structure to function with the recovery of over 1000 high-quality activated sludge metagenome-assembled genomes encoding full-length rRNA genes using long-read sequencing.</title>
        <authorList>
            <person name="Singleton C.M."/>
            <person name="Petriglieri F."/>
            <person name="Kristensen J.M."/>
            <person name="Kirkegaard R.H."/>
            <person name="Michaelsen T.Y."/>
            <person name="Andersen M.H."/>
            <person name="Karst S.M."/>
            <person name="Dueholm M.S."/>
            <person name="Nielsen P.H."/>
            <person name="Albertsen M."/>
        </authorList>
    </citation>
    <scope>NUCLEOTIDE SEQUENCE</scope>
    <source>
        <strain evidence="3">Bjer_18-Q3-R1-45_BAT3C.347</strain>
    </source>
</reference>
<accession>A0A9D7HM26</accession>
<organism evidence="3 4">
    <name type="scientific">Candidatus Methylophosphatis roskildensis</name>
    <dbReference type="NCBI Taxonomy" id="2899263"/>
    <lineage>
        <taxon>Bacteria</taxon>
        <taxon>Pseudomonadati</taxon>
        <taxon>Pseudomonadota</taxon>
        <taxon>Betaproteobacteria</taxon>
        <taxon>Nitrosomonadales</taxon>
        <taxon>Sterolibacteriaceae</taxon>
        <taxon>Candidatus Methylophosphatis</taxon>
    </lineage>
</organism>
<dbReference type="Gene3D" id="3.50.70.20">
    <property type="entry name" value="Cytochrome P460"/>
    <property type="match status" value="1"/>
</dbReference>
<keyword evidence="1" id="KW-0732">Signal</keyword>
<evidence type="ECO:0000313" key="3">
    <source>
        <dbReference type="EMBL" id="MBK6973674.1"/>
    </source>
</evidence>
<protein>
    <submittedName>
        <fullName evidence="3">Cytochrome P460 family protein</fullName>
    </submittedName>
</protein>
<dbReference type="EMBL" id="JADJEV010000003">
    <property type="protein sequence ID" value="MBK6973674.1"/>
    <property type="molecule type" value="Genomic_DNA"/>
</dbReference>
<feature type="chain" id="PRO_5039044313" evidence="1">
    <location>
        <begin position="20"/>
        <end position="159"/>
    </location>
</feature>
<dbReference type="Pfam" id="PF16694">
    <property type="entry name" value="Cytochrome_P460"/>
    <property type="match status" value="1"/>
</dbReference>
<comment type="caution">
    <text evidence="3">The sequence shown here is derived from an EMBL/GenBank/DDBJ whole genome shotgun (WGS) entry which is preliminary data.</text>
</comment>
<dbReference type="InterPro" id="IPR038142">
    <property type="entry name" value="Cytochrome_P460_sp"/>
</dbReference>
<proteinExistence type="predicted"/>
<evidence type="ECO:0000256" key="1">
    <source>
        <dbReference type="SAM" id="SignalP"/>
    </source>
</evidence>